<dbReference type="AlphaFoldDB" id="A0A5J4T1U0"/>
<evidence type="ECO:0000313" key="2">
    <source>
        <dbReference type="EMBL" id="KAA6351652.1"/>
    </source>
</evidence>
<evidence type="ECO:0000313" key="1">
    <source>
        <dbReference type="EMBL" id="KAA6351613.1"/>
    </source>
</evidence>
<reference evidence="1" key="1">
    <citation type="submission" date="2019-03" db="EMBL/GenBank/DDBJ databases">
        <title>Single cell metagenomics reveals metabolic interactions within the superorganism composed of flagellate Streblomastix strix and complex community of Bacteroidetes bacteria on its surface.</title>
        <authorList>
            <person name="Treitli S.C."/>
            <person name="Kolisko M."/>
            <person name="Husnik F."/>
            <person name="Keeling P."/>
            <person name="Hampl V."/>
        </authorList>
    </citation>
    <scope>NUCLEOTIDE SEQUENCE</scope>
    <source>
        <strain evidence="1">STM</strain>
    </source>
</reference>
<accession>A0A5J4T1U0</accession>
<sequence>MDTMPIFTLFNAVKDILPISNPIFAKKIKNLESEHKRIRI</sequence>
<dbReference type="EMBL" id="SNRY01000011">
    <property type="protein sequence ID" value="KAA6351613.1"/>
    <property type="molecule type" value="Genomic_DNA"/>
</dbReference>
<organism evidence="1">
    <name type="scientific">termite gut metagenome</name>
    <dbReference type="NCBI Taxonomy" id="433724"/>
    <lineage>
        <taxon>unclassified sequences</taxon>
        <taxon>metagenomes</taxon>
        <taxon>organismal metagenomes</taxon>
    </lineage>
</organism>
<dbReference type="EMBL" id="SNRY01000011">
    <property type="protein sequence ID" value="KAA6351652.1"/>
    <property type="molecule type" value="Genomic_DNA"/>
</dbReference>
<proteinExistence type="predicted"/>
<protein>
    <submittedName>
        <fullName evidence="1">Uncharacterized protein</fullName>
    </submittedName>
</protein>
<gene>
    <name evidence="1" type="ORF">EZS27_001004</name>
    <name evidence="2" type="ORF">EZS27_001043</name>
</gene>
<name>A0A5J4T1U0_9ZZZZ</name>
<comment type="caution">
    <text evidence="1">The sequence shown here is derived from an EMBL/GenBank/DDBJ whole genome shotgun (WGS) entry which is preliminary data.</text>
</comment>